<dbReference type="GO" id="GO:0005886">
    <property type="term" value="C:plasma membrane"/>
    <property type="evidence" value="ECO:0007669"/>
    <property type="project" value="UniProtKB-SubCell"/>
</dbReference>
<proteinExistence type="inferred from homology"/>
<dbReference type="PANTHER" id="PTHR30341:SF0">
    <property type="entry name" value="NA(+)_H(+) ANTIPORTER NHAA"/>
    <property type="match status" value="1"/>
</dbReference>
<dbReference type="NCBIfam" id="TIGR00773">
    <property type="entry name" value="NhaA"/>
    <property type="match status" value="1"/>
</dbReference>
<feature type="transmembrane region" description="Helical" evidence="7">
    <location>
        <begin position="126"/>
        <end position="145"/>
    </location>
</feature>
<evidence type="ECO:0000313" key="8">
    <source>
        <dbReference type="EMBL" id="KTD10616.1"/>
    </source>
</evidence>
<dbReference type="InterPro" id="IPR004670">
    <property type="entry name" value="NhaA"/>
</dbReference>
<dbReference type="PANTHER" id="PTHR30341">
    <property type="entry name" value="SODIUM ION/PROTON ANTIPORTER NHAA-RELATED"/>
    <property type="match status" value="1"/>
</dbReference>
<dbReference type="EMBL" id="LNYE01000022">
    <property type="protein sequence ID" value="KTD10616.1"/>
    <property type="molecule type" value="Genomic_DNA"/>
</dbReference>
<keyword evidence="3 7" id="KW-0812">Transmembrane</keyword>
<keyword evidence="7" id="KW-0406">Ion transport</keyword>
<comment type="similarity">
    <text evidence="7">Belongs to the NhaA Na(+)/H(+) (TC 2.A.33) antiporter family.</text>
</comment>
<gene>
    <name evidence="9" type="primary">nhaA_1</name>
    <name evidence="7" type="synonym">nhaA</name>
    <name evidence="8" type="synonym">nhaA_2</name>
    <name evidence="8" type="ORF">Lgra_1582</name>
    <name evidence="9" type="ORF">NCTC12388_01111</name>
</gene>
<comment type="function">
    <text evidence="7">Na(+)/H(+) antiporter that extrudes sodium in exchange for external protons.</text>
</comment>
<dbReference type="InterPro" id="IPR023171">
    <property type="entry name" value="Na/H_antiporter_dom_sf"/>
</dbReference>
<evidence type="ECO:0000313" key="11">
    <source>
        <dbReference type="Proteomes" id="UP000254476"/>
    </source>
</evidence>
<dbReference type="OrthoDB" id="9808135at2"/>
<dbReference type="GO" id="GO:0006885">
    <property type="term" value="P:regulation of pH"/>
    <property type="evidence" value="ECO:0007669"/>
    <property type="project" value="UniProtKB-UniRule"/>
</dbReference>
<keyword evidence="7" id="KW-0813">Transport</keyword>
<keyword evidence="4 7" id="KW-1133">Transmembrane helix</keyword>
<evidence type="ECO:0000256" key="5">
    <source>
        <dbReference type="ARBA" id="ARBA00023136"/>
    </source>
</evidence>
<feature type="transmembrane region" description="Helical" evidence="7">
    <location>
        <begin position="12"/>
        <end position="30"/>
    </location>
</feature>
<feature type="transmembrane region" description="Helical" evidence="7">
    <location>
        <begin position="253"/>
        <end position="276"/>
    </location>
</feature>
<feature type="transmembrane region" description="Helical" evidence="7">
    <location>
        <begin position="62"/>
        <end position="79"/>
    </location>
</feature>
<dbReference type="AlphaFoldDB" id="A0A378J9H0"/>
<keyword evidence="2 7" id="KW-1003">Cell membrane</keyword>
<organism evidence="9 11">
    <name type="scientific">Legionella gratiana</name>
    <dbReference type="NCBI Taxonomy" id="45066"/>
    <lineage>
        <taxon>Bacteria</taxon>
        <taxon>Pseudomonadati</taxon>
        <taxon>Pseudomonadota</taxon>
        <taxon>Gammaproteobacteria</taxon>
        <taxon>Legionellales</taxon>
        <taxon>Legionellaceae</taxon>
        <taxon>Legionella</taxon>
    </lineage>
</organism>
<feature type="transmembrane region" description="Helical" evidence="7">
    <location>
        <begin position="91"/>
        <end position="114"/>
    </location>
</feature>
<dbReference type="EMBL" id="UGOB01000001">
    <property type="protein sequence ID" value="STX43537.1"/>
    <property type="molecule type" value="Genomic_DNA"/>
</dbReference>
<evidence type="ECO:0000256" key="2">
    <source>
        <dbReference type="ARBA" id="ARBA00022475"/>
    </source>
</evidence>
<evidence type="ECO:0000313" key="10">
    <source>
        <dbReference type="Proteomes" id="UP000054691"/>
    </source>
</evidence>
<dbReference type="NCBIfam" id="NF007111">
    <property type="entry name" value="PRK09560.1"/>
    <property type="match status" value="1"/>
</dbReference>
<dbReference type="GO" id="GO:0015385">
    <property type="term" value="F:sodium:proton antiporter activity"/>
    <property type="evidence" value="ECO:0007669"/>
    <property type="project" value="UniProtKB-UniRule"/>
</dbReference>
<dbReference type="STRING" id="45066.Lgra_1582"/>
<comment type="subcellular location">
    <subcellularLocation>
        <location evidence="1">Cell inner membrane</location>
        <topology evidence="1">Multi-pass membrane protein</topology>
    </subcellularLocation>
    <subcellularLocation>
        <location evidence="7">Cell membrane</location>
        <topology evidence="7">Multi-pass membrane protein</topology>
    </subcellularLocation>
</comment>
<feature type="transmembrane region" description="Helical" evidence="7">
    <location>
        <begin position="181"/>
        <end position="200"/>
    </location>
</feature>
<dbReference type="Pfam" id="PF06965">
    <property type="entry name" value="Na_H_antiport_1"/>
    <property type="match status" value="1"/>
</dbReference>
<name>A0A378J9H0_9GAMM</name>
<reference evidence="8 10" key="1">
    <citation type="submission" date="2015-11" db="EMBL/GenBank/DDBJ databases">
        <title>Genomic analysis of 38 Legionella species identifies large and diverse effector repertoires.</title>
        <authorList>
            <person name="Burstein D."/>
            <person name="Amaro F."/>
            <person name="Zusman T."/>
            <person name="Lifshitz Z."/>
            <person name="Cohen O."/>
            <person name="Gilbert J.A."/>
            <person name="Pupko T."/>
            <person name="Shuman H.A."/>
            <person name="Segal G."/>
        </authorList>
    </citation>
    <scope>NUCLEOTIDE SEQUENCE [LARGE SCALE GENOMIC DNA]</scope>
    <source>
        <strain evidence="8 10">Lyon 8420412</strain>
    </source>
</reference>
<evidence type="ECO:0000313" key="9">
    <source>
        <dbReference type="EMBL" id="STX43537.1"/>
    </source>
</evidence>
<accession>A0A378J9H0</accession>
<comment type="catalytic activity">
    <reaction evidence="7">
        <text>Na(+)(in) + 2 H(+)(out) = Na(+)(out) + 2 H(+)(in)</text>
        <dbReference type="Rhea" id="RHEA:29251"/>
        <dbReference type="ChEBI" id="CHEBI:15378"/>
        <dbReference type="ChEBI" id="CHEBI:29101"/>
    </reaction>
</comment>
<keyword evidence="6 7" id="KW-0739">Sodium transport</keyword>
<keyword evidence="10" id="KW-1185">Reference proteome</keyword>
<feature type="transmembrane region" description="Helical" evidence="7">
    <location>
        <begin position="207"/>
        <end position="233"/>
    </location>
</feature>
<dbReference type="RefSeq" id="WP_058498738.1">
    <property type="nucleotide sequence ID" value="NZ_CAAAHW010000001.1"/>
</dbReference>
<evidence type="ECO:0000256" key="1">
    <source>
        <dbReference type="ARBA" id="ARBA00004429"/>
    </source>
</evidence>
<dbReference type="NCBIfam" id="NF007112">
    <property type="entry name" value="PRK09561.1"/>
    <property type="match status" value="1"/>
</dbReference>
<dbReference type="Proteomes" id="UP000254476">
    <property type="component" value="Unassembled WGS sequence"/>
</dbReference>
<evidence type="ECO:0000256" key="3">
    <source>
        <dbReference type="ARBA" id="ARBA00022692"/>
    </source>
</evidence>
<keyword evidence="7" id="KW-0915">Sodium</keyword>
<feature type="transmembrane region" description="Helical" evidence="7">
    <location>
        <begin position="352"/>
        <end position="375"/>
    </location>
</feature>
<feature type="transmembrane region" description="Helical" evidence="7">
    <location>
        <begin position="317"/>
        <end position="340"/>
    </location>
</feature>
<dbReference type="Gene3D" id="1.20.1530.10">
    <property type="entry name" value="Na+/H+ antiporter like domain"/>
    <property type="match status" value="1"/>
</dbReference>
<reference evidence="9 11" key="2">
    <citation type="submission" date="2018-06" db="EMBL/GenBank/DDBJ databases">
        <authorList>
            <consortium name="Pathogen Informatics"/>
            <person name="Doyle S."/>
        </authorList>
    </citation>
    <scope>NUCLEOTIDE SEQUENCE [LARGE SCALE GENOMIC DNA]</scope>
    <source>
        <strain evidence="9 11">NCTC12388</strain>
    </source>
</reference>
<dbReference type="Proteomes" id="UP000054691">
    <property type="component" value="Unassembled WGS sequence"/>
</dbReference>
<protein>
    <recommendedName>
        <fullName evidence="7">Na(+)/H(+) antiporter NhaA</fullName>
    </recommendedName>
    <alternativeName>
        <fullName evidence="7">Sodium/proton antiporter NhaA</fullName>
    </alternativeName>
</protein>
<keyword evidence="7" id="KW-0050">Antiport</keyword>
<evidence type="ECO:0000256" key="7">
    <source>
        <dbReference type="HAMAP-Rule" id="MF_01844"/>
    </source>
</evidence>
<evidence type="ECO:0000256" key="6">
    <source>
        <dbReference type="ARBA" id="ARBA00023201"/>
    </source>
</evidence>
<evidence type="ECO:0000256" key="4">
    <source>
        <dbReference type="ARBA" id="ARBA00022989"/>
    </source>
</evidence>
<feature type="transmembrane region" description="Helical" evidence="7">
    <location>
        <begin position="283"/>
        <end position="305"/>
    </location>
</feature>
<feature type="transmembrane region" description="Helical" evidence="7">
    <location>
        <begin position="154"/>
        <end position="175"/>
    </location>
</feature>
<keyword evidence="5 7" id="KW-0472">Membrane</keyword>
<dbReference type="HAMAP" id="MF_01844">
    <property type="entry name" value="NhaA"/>
    <property type="match status" value="1"/>
</dbReference>
<sequence>MAISWIRKFIKLEAVDGILLLAVAALGIFFENSPWRSIFVFAYSTPLFAVENIHFPNSLQSIINNGLMTIFFLSITLEIKRELLKGELSTYRRAILPVIAAIGGMVVPAFIYIVINFNNPQYFPGWAIPTATDIAFSLAVLTLLGSRIPSSLKIFLLALALIDDLGAIIIIAFFYTHHLNLWWLFYSLGCIGFLFVLNYFRVSNFFPYAIIGILLWVCFIYSGIHGTLAGVFVGFAVPLTSSFTRLEEQLDDWVAYGVLPLFVFVNAGFPLSIFTLNNLSLSVSIGVILGLFIGKPIGIFVASWISTKLGVAHLPKHVTWIQMLGVAFLCGMGFTVSLFIETLAFPAQQQQLHLIINAAIVLASLLSGLSGYLILRYLTPKHPR</sequence>